<comment type="caution">
    <text evidence="7">The sequence shown here is derived from an EMBL/GenBank/DDBJ whole genome shotgun (WGS) entry which is preliminary data.</text>
</comment>
<dbReference type="GO" id="GO:0006508">
    <property type="term" value="P:proteolysis"/>
    <property type="evidence" value="ECO:0007669"/>
    <property type="project" value="UniProtKB-KW"/>
</dbReference>
<evidence type="ECO:0000313" key="8">
    <source>
        <dbReference type="Proteomes" id="UP000051638"/>
    </source>
</evidence>
<evidence type="ECO:0000256" key="6">
    <source>
        <dbReference type="RuleBase" id="RU364089"/>
    </source>
</evidence>
<protein>
    <recommendedName>
        <fullName evidence="6">Dipeptidase</fullName>
        <ecNumber evidence="6">3.4.-.-</ecNumber>
    </recommendedName>
</protein>
<accession>A0A0R2DB08</accession>
<organism evidence="7 8">
    <name type="scientific">Loigolactobacillus rennini DSM 20253</name>
    <dbReference type="NCBI Taxonomy" id="1423796"/>
    <lineage>
        <taxon>Bacteria</taxon>
        <taxon>Bacillati</taxon>
        <taxon>Bacillota</taxon>
        <taxon>Bacilli</taxon>
        <taxon>Lactobacillales</taxon>
        <taxon>Lactobacillaceae</taxon>
        <taxon>Loigolactobacillus</taxon>
    </lineage>
</organism>
<dbReference type="GO" id="GO:0070004">
    <property type="term" value="F:cysteine-type exopeptidase activity"/>
    <property type="evidence" value="ECO:0007669"/>
    <property type="project" value="InterPro"/>
</dbReference>
<dbReference type="Proteomes" id="UP000051638">
    <property type="component" value="Unassembled WGS sequence"/>
</dbReference>
<dbReference type="EC" id="3.4.-.-" evidence="6"/>
<dbReference type="EMBL" id="AYYI01000042">
    <property type="protein sequence ID" value="KRM97331.1"/>
    <property type="molecule type" value="Genomic_DNA"/>
</dbReference>
<sequence length="476" mass="53675">MKHKTSSCTAILVGKKASIDGSTMIARDEDGYSGINPKKFVVNPAKDYTGETFVSKYSGVKIPLTGKGCRFTATPNGLKDEGRWDEQGINEYNVAMSATETELTNPRMLGHDPLVEDGINEDAMVYLVLPFIKTAREGVARLGQLIEKYGTGESNGIAFSDHDEVWYLETVGGHHWAAQRIPDDAYAICPNITCIEEIDFNDQANFMYASDLKSFAEKYHLNPNPDHFNFRKIFGTQDEADAYYNTPRAWYGQKLFTPSVTQEPTSQDIPFIQKPERQISPEDIQFFLASHYNGTVYDPFNTSASGNEKEQKMFRSIALDRNQSSCILQIRNDVPAEYAAIQWVKFGFYAYSAAVPFFTNIEDTPENYKIAGKDVSTASAYWLNKALAVLVEPKYHQFIYQINGFRDDCQSYAIQRVEYITKAAKGLTGEKLTRFLTDENNKTAAEITKRTKALMSDLVKQSLLSSNYQFERGDNL</sequence>
<evidence type="ECO:0000313" key="7">
    <source>
        <dbReference type="EMBL" id="KRM97331.1"/>
    </source>
</evidence>
<dbReference type="RefSeq" id="WP_057874139.1">
    <property type="nucleotide sequence ID" value="NZ_AYYI01000042.1"/>
</dbReference>
<reference evidence="7 8" key="1">
    <citation type="journal article" date="2015" name="Genome Announc.">
        <title>Expanding the biotechnology potential of lactobacilli through comparative genomics of 213 strains and associated genera.</title>
        <authorList>
            <person name="Sun Z."/>
            <person name="Harris H.M."/>
            <person name="McCann A."/>
            <person name="Guo C."/>
            <person name="Argimon S."/>
            <person name="Zhang W."/>
            <person name="Yang X."/>
            <person name="Jeffery I.B."/>
            <person name="Cooney J.C."/>
            <person name="Kagawa T.F."/>
            <person name="Liu W."/>
            <person name="Song Y."/>
            <person name="Salvetti E."/>
            <person name="Wrobel A."/>
            <person name="Rasinkangas P."/>
            <person name="Parkhill J."/>
            <person name="Rea M.C."/>
            <person name="O'Sullivan O."/>
            <person name="Ritari J."/>
            <person name="Douillard F.P."/>
            <person name="Paul Ross R."/>
            <person name="Yang R."/>
            <person name="Briner A.E."/>
            <person name="Felis G.E."/>
            <person name="de Vos W.M."/>
            <person name="Barrangou R."/>
            <person name="Klaenhammer T.R."/>
            <person name="Caufield P.W."/>
            <person name="Cui Y."/>
            <person name="Zhang H."/>
            <person name="O'Toole P.W."/>
        </authorList>
    </citation>
    <scope>NUCLEOTIDE SEQUENCE [LARGE SCALE GENOMIC DNA]</scope>
    <source>
        <strain evidence="7 8">DSM 20253</strain>
    </source>
</reference>
<evidence type="ECO:0000256" key="1">
    <source>
        <dbReference type="ARBA" id="ARBA00001670"/>
    </source>
</evidence>
<keyword evidence="5 6" id="KW-0224">Dipeptidase</keyword>
<dbReference type="InterPro" id="IPR005322">
    <property type="entry name" value="Peptidase_C69"/>
</dbReference>
<keyword evidence="4 6" id="KW-0378">Hydrolase</keyword>
<dbReference type="NCBIfam" id="NF033678">
    <property type="entry name" value="C69_fam_dipept"/>
    <property type="match status" value="1"/>
</dbReference>
<evidence type="ECO:0000256" key="5">
    <source>
        <dbReference type="ARBA" id="ARBA00022997"/>
    </source>
</evidence>
<dbReference type="Gene3D" id="3.60.60.10">
    <property type="entry name" value="Penicillin V Acylase, Chain A"/>
    <property type="match status" value="1"/>
</dbReference>
<dbReference type="OrthoDB" id="9764088at2"/>
<keyword evidence="8" id="KW-1185">Reference proteome</keyword>
<dbReference type="InterPro" id="IPR047804">
    <property type="entry name" value="C69_dipept_A-like"/>
</dbReference>
<dbReference type="STRING" id="1423796.FC24_GL001588"/>
<name>A0A0R2DB08_9LACO</name>
<dbReference type="PANTHER" id="PTHR12994">
    <property type="entry name" value="SECERNIN"/>
    <property type="match status" value="1"/>
</dbReference>
<evidence type="ECO:0000256" key="2">
    <source>
        <dbReference type="ARBA" id="ARBA00007225"/>
    </source>
</evidence>
<comment type="catalytic activity">
    <reaction evidence="1">
        <text>an L-aminoacyl-L-amino acid + H2O = 2 an L-alpha-amino acid</text>
        <dbReference type="Rhea" id="RHEA:48940"/>
        <dbReference type="ChEBI" id="CHEBI:15377"/>
        <dbReference type="ChEBI" id="CHEBI:59869"/>
        <dbReference type="ChEBI" id="CHEBI:77460"/>
        <dbReference type="EC" id="3.4.13.19"/>
    </reaction>
</comment>
<dbReference type="PATRIC" id="fig|1423796.3.peg.1616"/>
<dbReference type="AlphaFoldDB" id="A0A0R2DB08"/>
<gene>
    <name evidence="7" type="ORF">FC24_GL001588</name>
</gene>
<comment type="similarity">
    <text evidence="2 6">Belongs to the peptidase C69 family.</text>
</comment>
<evidence type="ECO:0000256" key="3">
    <source>
        <dbReference type="ARBA" id="ARBA00022670"/>
    </source>
</evidence>
<proteinExistence type="inferred from homology"/>
<dbReference type="GO" id="GO:0016805">
    <property type="term" value="F:dipeptidase activity"/>
    <property type="evidence" value="ECO:0007669"/>
    <property type="project" value="UniProtKB-KW"/>
</dbReference>
<keyword evidence="3 6" id="KW-0645">Protease</keyword>
<evidence type="ECO:0000256" key="4">
    <source>
        <dbReference type="ARBA" id="ARBA00022801"/>
    </source>
</evidence>
<dbReference type="Pfam" id="PF03577">
    <property type="entry name" value="Peptidase_C69"/>
    <property type="match status" value="1"/>
</dbReference>
<dbReference type="PANTHER" id="PTHR12994:SF17">
    <property type="entry name" value="LD30995P"/>
    <property type="match status" value="1"/>
</dbReference>